<dbReference type="EMBL" id="CM000364">
    <property type="protein sequence ID" value="EDX14656.1"/>
    <property type="molecule type" value="Genomic_DNA"/>
</dbReference>
<keyword evidence="2" id="KW-0732">Signal</keyword>
<dbReference type="STRING" id="7240.B4QXH0"/>
<protein>
    <submittedName>
        <fullName evidence="3">GD18077</fullName>
    </submittedName>
</protein>
<dbReference type="Bgee" id="FBgn0189620">
    <property type="expression patterns" value="Expressed in male reproductive system and 3 other cell types or tissues"/>
</dbReference>
<dbReference type="PhylomeDB" id="B4QXH0"/>
<feature type="compositionally biased region" description="Low complexity" evidence="1">
    <location>
        <begin position="101"/>
        <end position="155"/>
    </location>
</feature>
<dbReference type="AlphaFoldDB" id="B4QXH0"/>
<dbReference type="Proteomes" id="UP000000304">
    <property type="component" value="Chromosome 3R"/>
</dbReference>
<sequence length="155" mass="16137">MKLLIWLCLLGCLAASAHGIFLDKITPRGDSSGNGLLSDIFGLEDSDNSSQNKTSQNTLPASGIFTPVKVAVDVIQSIWDEFSKGVLGLMGSFGTGDNGAESPPSANTAPTTTESTPPSQETTTTRTTTFTTTESRTESPVETTTTDSSTSTSPP</sequence>
<dbReference type="OMA" id="QMKPIAN"/>
<reference evidence="3 4" key="1">
    <citation type="journal article" date="2007" name="Nature">
        <title>Evolution of genes and genomes on the Drosophila phylogeny.</title>
        <authorList>
            <consortium name="Drosophila 12 Genomes Consortium"/>
            <person name="Clark A.G."/>
            <person name="Eisen M.B."/>
            <person name="Smith D.R."/>
            <person name="Bergman C.M."/>
            <person name="Oliver B."/>
            <person name="Markow T.A."/>
            <person name="Kaufman T.C."/>
            <person name="Kellis M."/>
            <person name="Gelbart W."/>
            <person name="Iyer V.N."/>
            <person name="Pollard D.A."/>
            <person name="Sackton T.B."/>
            <person name="Larracuente A.M."/>
            <person name="Singh N.D."/>
            <person name="Abad J.P."/>
            <person name="Abt D.N."/>
            <person name="Adryan B."/>
            <person name="Aguade M."/>
            <person name="Akashi H."/>
            <person name="Anderson W.W."/>
            <person name="Aquadro C.F."/>
            <person name="Ardell D.H."/>
            <person name="Arguello R."/>
            <person name="Artieri C.G."/>
            <person name="Barbash D.A."/>
            <person name="Barker D."/>
            <person name="Barsanti P."/>
            <person name="Batterham P."/>
            <person name="Batzoglou S."/>
            <person name="Begun D."/>
            <person name="Bhutkar A."/>
            <person name="Blanco E."/>
            <person name="Bosak S.A."/>
            <person name="Bradley R.K."/>
            <person name="Brand A.D."/>
            <person name="Brent M.R."/>
            <person name="Brooks A.N."/>
            <person name="Brown R.H."/>
            <person name="Butlin R.K."/>
            <person name="Caggese C."/>
            <person name="Calvi B.R."/>
            <person name="Bernardo de Carvalho A."/>
            <person name="Caspi A."/>
            <person name="Castrezana S."/>
            <person name="Celniker S.E."/>
            <person name="Chang J.L."/>
            <person name="Chapple C."/>
            <person name="Chatterji S."/>
            <person name="Chinwalla A."/>
            <person name="Civetta A."/>
            <person name="Clifton S.W."/>
            <person name="Comeron J.M."/>
            <person name="Costello J.C."/>
            <person name="Coyne J.A."/>
            <person name="Daub J."/>
            <person name="David R.G."/>
            <person name="Delcher A.L."/>
            <person name="Delehaunty K."/>
            <person name="Do C.B."/>
            <person name="Ebling H."/>
            <person name="Edwards K."/>
            <person name="Eickbush T."/>
            <person name="Evans J.D."/>
            <person name="Filipski A."/>
            <person name="Findeiss S."/>
            <person name="Freyhult E."/>
            <person name="Fulton L."/>
            <person name="Fulton R."/>
            <person name="Garcia A.C."/>
            <person name="Gardiner A."/>
            <person name="Garfield D.A."/>
            <person name="Garvin B.E."/>
            <person name="Gibson G."/>
            <person name="Gilbert D."/>
            <person name="Gnerre S."/>
            <person name="Godfrey J."/>
            <person name="Good R."/>
            <person name="Gotea V."/>
            <person name="Gravely B."/>
            <person name="Greenberg A.J."/>
            <person name="Griffiths-Jones S."/>
            <person name="Gross S."/>
            <person name="Guigo R."/>
            <person name="Gustafson E.A."/>
            <person name="Haerty W."/>
            <person name="Hahn M.W."/>
            <person name="Halligan D.L."/>
            <person name="Halpern A.L."/>
            <person name="Halter G.M."/>
            <person name="Han M.V."/>
            <person name="Heger A."/>
            <person name="Hillier L."/>
            <person name="Hinrichs A.S."/>
            <person name="Holmes I."/>
            <person name="Hoskins R.A."/>
            <person name="Hubisz M.J."/>
            <person name="Hultmark D."/>
            <person name="Huntley M.A."/>
            <person name="Jaffe D.B."/>
            <person name="Jagadeeshan S."/>
            <person name="Jeck W.R."/>
            <person name="Johnson J."/>
            <person name="Jones C.D."/>
            <person name="Jordan W.C."/>
            <person name="Karpen G.H."/>
            <person name="Kataoka E."/>
            <person name="Keightley P.D."/>
            <person name="Kheradpour P."/>
            <person name="Kirkness E.F."/>
            <person name="Koerich L.B."/>
            <person name="Kristiansen K."/>
            <person name="Kudrna D."/>
            <person name="Kulathinal R.J."/>
            <person name="Kumar S."/>
            <person name="Kwok R."/>
            <person name="Lander E."/>
            <person name="Langley C.H."/>
            <person name="Lapoint R."/>
            <person name="Lazzaro B.P."/>
            <person name="Lee S.J."/>
            <person name="Levesque L."/>
            <person name="Li R."/>
            <person name="Lin C.F."/>
            <person name="Lin M.F."/>
            <person name="Lindblad-Toh K."/>
            <person name="Llopart A."/>
            <person name="Long M."/>
            <person name="Low L."/>
            <person name="Lozovsky E."/>
            <person name="Lu J."/>
            <person name="Luo M."/>
            <person name="Machado C.A."/>
            <person name="Makalowski W."/>
            <person name="Marzo M."/>
            <person name="Matsuda M."/>
            <person name="Matzkin L."/>
            <person name="McAllister B."/>
            <person name="McBride C.S."/>
            <person name="McKernan B."/>
            <person name="McKernan K."/>
            <person name="Mendez-Lago M."/>
            <person name="Minx P."/>
            <person name="Mollenhauer M.U."/>
            <person name="Montooth K."/>
            <person name="Mount S.M."/>
            <person name="Mu X."/>
            <person name="Myers E."/>
            <person name="Negre B."/>
            <person name="Newfeld S."/>
            <person name="Nielsen R."/>
            <person name="Noor M.A."/>
            <person name="O'Grady P."/>
            <person name="Pachter L."/>
            <person name="Papaceit M."/>
            <person name="Parisi M.J."/>
            <person name="Parisi M."/>
            <person name="Parts L."/>
            <person name="Pedersen J.S."/>
            <person name="Pesole G."/>
            <person name="Phillippy A.M."/>
            <person name="Ponting C.P."/>
            <person name="Pop M."/>
            <person name="Porcelli D."/>
            <person name="Powell J.R."/>
            <person name="Prohaska S."/>
            <person name="Pruitt K."/>
            <person name="Puig M."/>
            <person name="Quesneville H."/>
            <person name="Ram K.R."/>
            <person name="Rand D."/>
            <person name="Rasmussen M.D."/>
            <person name="Reed L.K."/>
            <person name="Reenan R."/>
            <person name="Reily A."/>
            <person name="Remington K.A."/>
            <person name="Rieger T.T."/>
            <person name="Ritchie M.G."/>
            <person name="Robin C."/>
            <person name="Rogers Y.H."/>
            <person name="Rohde C."/>
            <person name="Rozas J."/>
            <person name="Rubenfield M.J."/>
            <person name="Ruiz A."/>
            <person name="Russo S."/>
            <person name="Salzberg S.L."/>
            <person name="Sanchez-Gracia A."/>
            <person name="Saranga D.J."/>
            <person name="Sato H."/>
            <person name="Schaeffer S.W."/>
            <person name="Schatz M.C."/>
            <person name="Schlenke T."/>
            <person name="Schwartz R."/>
            <person name="Segarra C."/>
            <person name="Singh R.S."/>
            <person name="Sirot L."/>
            <person name="Sirota M."/>
            <person name="Sisneros N.B."/>
            <person name="Smith C.D."/>
            <person name="Smith T.F."/>
            <person name="Spieth J."/>
            <person name="Stage D.E."/>
            <person name="Stark A."/>
            <person name="Stephan W."/>
            <person name="Strausberg R.L."/>
            <person name="Strempel S."/>
            <person name="Sturgill D."/>
            <person name="Sutton G."/>
            <person name="Sutton G.G."/>
            <person name="Tao W."/>
            <person name="Teichmann S."/>
            <person name="Tobari Y.N."/>
            <person name="Tomimura Y."/>
            <person name="Tsolas J.M."/>
            <person name="Valente V.L."/>
            <person name="Venter E."/>
            <person name="Venter J.C."/>
            <person name="Vicario S."/>
            <person name="Vieira F.G."/>
            <person name="Vilella A.J."/>
            <person name="Villasante A."/>
            <person name="Walenz B."/>
            <person name="Wang J."/>
            <person name="Wasserman M."/>
            <person name="Watts T."/>
            <person name="Wilson D."/>
            <person name="Wilson R.K."/>
            <person name="Wing R.A."/>
            <person name="Wolfner M.F."/>
            <person name="Wong A."/>
            <person name="Wong G.K."/>
            <person name="Wu C.I."/>
            <person name="Wu G."/>
            <person name="Yamamoto D."/>
            <person name="Yang H.P."/>
            <person name="Yang S.P."/>
            <person name="Yorke J.A."/>
            <person name="Yoshida K."/>
            <person name="Zdobnov E."/>
            <person name="Zhang P."/>
            <person name="Zhang Y."/>
            <person name="Zimin A.V."/>
            <person name="Baldwin J."/>
            <person name="Abdouelleil A."/>
            <person name="Abdulkadir J."/>
            <person name="Abebe A."/>
            <person name="Abera B."/>
            <person name="Abreu J."/>
            <person name="Acer S.C."/>
            <person name="Aftuck L."/>
            <person name="Alexander A."/>
            <person name="An P."/>
            <person name="Anderson E."/>
            <person name="Anderson S."/>
            <person name="Arachi H."/>
            <person name="Azer M."/>
            <person name="Bachantsang P."/>
            <person name="Barry A."/>
            <person name="Bayul T."/>
            <person name="Berlin A."/>
            <person name="Bessette D."/>
            <person name="Bloom T."/>
            <person name="Blye J."/>
            <person name="Boguslavskiy L."/>
            <person name="Bonnet C."/>
            <person name="Boukhgalter B."/>
            <person name="Bourzgui I."/>
            <person name="Brown A."/>
            <person name="Cahill P."/>
            <person name="Channer S."/>
            <person name="Cheshatsang Y."/>
            <person name="Chuda L."/>
            <person name="Citroen M."/>
            <person name="Collymore A."/>
            <person name="Cooke P."/>
            <person name="Costello M."/>
            <person name="D'Aco K."/>
            <person name="Daza R."/>
            <person name="De Haan G."/>
            <person name="DeGray S."/>
            <person name="DeMaso C."/>
            <person name="Dhargay N."/>
            <person name="Dooley K."/>
            <person name="Dooley E."/>
            <person name="Doricent M."/>
            <person name="Dorje P."/>
            <person name="Dorjee K."/>
            <person name="Dupes A."/>
            <person name="Elong R."/>
            <person name="Falk J."/>
            <person name="Farina A."/>
            <person name="Faro S."/>
            <person name="Ferguson D."/>
            <person name="Fisher S."/>
            <person name="Foley C.D."/>
            <person name="Franke A."/>
            <person name="Friedrich D."/>
            <person name="Gadbois L."/>
            <person name="Gearin G."/>
            <person name="Gearin C.R."/>
            <person name="Giannoukos G."/>
            <person name="Goode T."/>
            <person name="Graham J."/>
            <person name="Grandbois E."/>
            <person name="Grewal S."/>
            <person name="Gyaltsen K."/>
            <person name="Hafez N."/>
            <person name="Hagos B."/>
            <person name="Hall J."/>
            <person name="Henson C."/>
            <person name="Hollinger A."/>
            <person name="Honan T."/>
            <person name="Huard M.D."/>
            <person name="Hughes L."/>
            <person name="Hurhula B."/>
            <person name="Husby M.E."/>
            <person name="Kamat A."/>
            <person name="Kanga B."/>
            <person name="Kashin S."/>
            <person name="Khazanovich D."/>
            <person name="Kisner P."/>
            <person name="Lance K."/>
            <person name="Lara M."/>
            <person name="Lee W."/>
            <person name="Lennon N."/>
            <person name="Letendre F."/>
            <person name="LeVine R."/>
            <person name="Lipovsky A."/>
            <person name="Liu X."/>
            <person name="Liu J."/>
            <person name="Liu S."/>
            <person name="Lokyitsang T."/>
            <person name="Lokyitsang Y."/>
            <person name="Lubonja R."/>
            <person name="Lui A."/>
            <person name="MacDonald P."/>
            <person name="Magnisalis V."/>
            <person name="Maru K."/>
            <person name="Matthews C."/>
            <person name="McCusker W."/>
            <person name="McDonough S."/>
            <person name="Mehta T."/>
            <person name="Meldrim J."/>
            <person name="Meneus L."/>
            <person name="Mihai O."/>
            <person name="Mihalev A."/>
            <person name="Mihova T."/>
            <person name="Mittelman R."/>
            <person name="Mlenga V."/>
            <person name="Montmayeur A."/>
            <person name="Mulrain L."/>
            <person name="Navidi A."/>
            <person name="Naylor J."/>
            <person name="Negash T."/>
            <person name="Nguyen T."/>
            <person name="Nguyen N."/>
            <person name="Nicol R."/>
            <person name="Norbu C."/>
            <person name="Norbu N."/>
            <person name="Novod N."/>
            <person name="O'Neill B."/>
            <person name="Osman S."/>
            <person name="Markiewicz E."/>
            <person name="Oyono O.L."/>
            <person name="Patti C."/>
            <person name="Phunkhang P."/>
            <person name="Pierre F."/>
            <person name="Priest M."/>
            <person name="Raghuraman S."/>
            <person name="Rege F."/>
            <person name="Reyes R."/>
            <person name="Rise C."/>
            <person name="Rogov P."/>
            <person name="Ross K."/>
            <person name="Ryan E."/>
            <person name="Settipalli S."/>
            <person name="Shea T."/>
            <person name="Sherpa N."/>
            <person name="Shi L."/>
            <person name="Shih D."/>
            <person name="Sparrow T."/>
            <person name="Spaulding J."/>
            <person name="Stalker J."/>
            <person name="Stange-Thomann N."/>
            <person name="Stavropoulos S."/>
            <person name="Stone C."/>
            <person name="Strader C."/>
            <person name="Tesfaye S."/>
            <person name="Thomson T."/>
            <person name="Thoulutsang Y."/>
            <person name="Thoulutsang D."/>
            <person name="Topham K."/>
            <person name="Topping I."/>
            <person name="Tsamla T."/>
            <person name="Vassiliev H."/>
            <person name="Vo A."/>
            <person name="Wangchuk T."/>
            <person name="Wangdi T."/>
            <person name="Weiand M."/>
            <person name="Wilkinson J."/>
            <person name="Wilson A."/>
            <person name="Yadav S."/>
            <person name="Young G."/>
            <person name="Yu Q."/>
            <person name="Zembek L."/>
            <person name="Zhong D."/>
            <person name="Zimmer A."/>
            <person name="Zwirko Z."/>
            <person name="Jaffe D.B."/>
            <person name="Alvarez P."/>
            <person name="Brockman W."/>
            <person name="Butler J."/>
            <person name="Chin C."/>
            <person name="Gnerre S."/>
            <person name="Grabherr M."/>
            <person name="Kleber M."/>
            <person name="Mauceli E."/>
            <person name="MacCallum I."/>
        </authorList>
    </citation>
    <scope>NUCLEOTIDE SEQUENCE [LARGE SCALE GENOMIC DNA]</scope>
    <source>
        <strain evidence="4">white501</strain>
    </source>
</reference>
<evidence type="ECO:0000256" key="1">
    <source>
        <dbReference type="SAM" id="MobiDB-lite"/>
    </source>
</evidence>
<gene>
    <name evidence="3" type="primary">Dsim\GD18077</name>
    <name evidence="3" type="ORF">Dsim_GD18077</name>
</gene>
<name>B4QXH0_DROSI</name>
<accession>B4QXH0</accession>
<evidence type="ECO:0000313" key="4">
    <source>
        <dbReference type="Proteomes" id="UP000000304"/>
    </source>
</evidence>
<proteinExistence type="predicted"/>
<organism evidence="3 4">
    <name type="scientific">Drosophila simulans</name>
    <name type="common">Fruit fly</name>
    <dbReference type="NCBI Taxonomy" id="7240"/>
    <lineage>
        <taxon>Eukaryota</taxon>
        <taxon>Metazoa</taxon>
        <taxon>Ecdysozoa</taxon>
        <taxon>Arthropoda</taxon>
        <taxon>Hexapoda</taxon>
        <taxon>Insecta</taxon>
        <taxon>Pterygota</taxon>
        <taxon>Neoptera</taxon>
        <taxon>Endopterygota</taxon>
        <taxon>Diptera</taxon>
        <taxon>Brachycera</taxon>
        <taxon>Muscomorpha</taxon>
        <taxon>Ephydroidea</taxon>
        <taxon>Drosophilidae</taxon>
        <taxon>Drosophila</taxon>
        <taxon>Sophophora</taxon>
    </lineage>
</organism>
<keyword evidence="4" id="KW-1185">Reference proteome</keyword>
<evidence type="ECO:0000313" key="3">
    <source>
        <dbReference type="EMBL" id="EDX14656.1"/>
    </source>
</evidence>
<evidence type="ECO:0000256" key="2">
    <source>
        <dbReference type="SAM" id="SignalP"/>
    </source>
</evidence>
<dbReference type="KEGG" id="dsi:Dsimw501_GD18077"/>
<feature type="signal peptide" evidence="2">
    <location>
        <begin position="1"/>
        <end position="19"/>
    </location>
</feature>
<feature type="chain" id="PRO_5002821277" evidence="2">
    <location>
        <begin position="20"/>
        <end position="155"/>
    </location>
</feature>
<dbReference type="HOGENOM" id="CLU_1733444_0_0_1"/>
<feature type="region of interest" description="Disordered" evidence="1">
    <location>
        <begin position="90"/>
        <end position="155"/>
    </location>
</feature>
<dbReference type="OrthoDB" id="7862644at2759"/>